<dbReference type="FunFam" id="1.10.630.10:FF:000182">
    <property type="entry name" value="Cytochrome P450 3A4"/>
    <property type="match status" value="2"/>
</dbReference>
<comment type="cofactor">
    <cofactor evidence="1 9">
        <name>heme</name>
        <dbReference type="ChEBI" id="CHEBI:30413"/>
    </cofactor>
</comment>
<organism evidence="11 12">
    <name type="scientific">Larimichthys crocea</name>
    <name type="common">Large yellow croaker</name>
    <name type="synonym">Pseudosciaena crocea</name>
    <dbReference type="NCBI Taxonomy" id="215358"/>
    <lineage>
        <taxon>Eukaryota</taxon>
        <taxon>Metazoa</taxon>
        <taxon>Chordata</taxon>
        <taxon>Craniata</taxon>
        <taxon>Vertebrata</taxon>
        <taxon>Euteleostomi</taxon>
        <taxon>Actinopterygii</taxon>
        <taxon>Neopterygii</taxon>
        <taxon>Teleostei</taxon>
        <taxon>Neoteleostei</taxon>
        <taxon>Acanthomorphata</taxon>
        <taxon>Eupercaria</taxon>
        <taxon>Sciaenidae</taxon>
        <taxon>Larimichthys</taxon>
    </lineage>
</organism>
<keyword evidence="8 10" id="KW-0503">Monooxygenase</keyword>
<evidence type="ECO:0000256" key="5">
    <source>
        <dbReference type="ARBA" id="ARBA00022723"/>
    </source>
</evidence>
<dbReference type="GO" id="GO:0020037">
    <property type="term" value="F:heme binding"/>
    <property type="evidence" value="ECO:0007669"/>
    <property type="project" value="InterPro"/>
</dbReference>
<evidence type="ECO:0000256" key="8">
    <source>
        <dbReference type="ARBA" id="ARBA00023033"/>
    </source>
</evidence>
<evidence type="ECO:0000256" key="9">
    <source>
        <dbReference type="PIRSR" id="PIRSR602401-1"/>
    </source>
</evidence>
<dbReference type="InterPro" id="IPR036396">
    <property type="entry name" value="Cyt_P450_sf"/>
</dbReference>
<dbReference type="GO" id="GO:0005506">
    <property type="term" value="F:iron ion binding"/>
    <property type="evidence" value="ECO:0007669"/>
    <property type="project" value="InterPro"/>
</dbReference>
<dbReference type="EC" id="1.14.14.1" evidence="3"/>
<evidence type="ECO:0000256" key="2">
    <source>
        <dbReference type="ARBA" id="ARBA00010617"/>
    </source>
</evidence>
<evidence type="ECO:0000256" key="4">
    <source>
        <dbReference type="ARBA" id="ARBA00022617"/>
    </source>
</evidence>
<dbReference type="PANTHER" id="PTHR24302:SF17">
    <property type="entry name" value="CYTOCHROME P450, FAMILY 3, SUBFAMILY C, POLYPEPTIDE 4-RELATED"/>
    <property type="match status" value="1"/>
</dbReference>
<keyword evidence="12" id="KW-1185">Reference proteome</keyword>
<evidence type="ECO:0000256" key="1">
    <source>
        <dbReference type="ARBA" id="ARBA00001971"/>
    </source>
</evidence>
<keyword evidence="5 9" id="KW-0479">Metal-binding</keyword>
<dbReference type="GO" id="GO:0016712">
    <property type="term" value="F:oxidoreductase activity, acting on paired donors, with incorporation or reduction of molecular oxygen, reduced flavin or flavoprotein as one donor, and incorporation of one atom of oxygen"/>
    <property type="evidence" value="ECO:0007669"/>
    <property type="project" value="UniProtKB-EC"/>
</dbReference>
<feature type="binding site" description="axial binding residue" evidence="9">
    <location>
        <position position="412"/>
    </location>
    <ligand>
        <name>heme</name>
        <dbReference type="ChEBI" id="CHEBI:30413"/>
    </ligand>
    <ligandPart>
        <name>Fe</name>
        <dbReference type="ChEBI" id="CHEBI:18248"/>
    </ligandPart>
</feature>
<name>A0A6G0HPD4_LARCR</name>
<evidence type="ECO:0000256" key="10">
    <source>
        <dbReference type="RuleBase" id="RU000461"/>
    </source>
</evidence>
<dbReference type="InterPro" id="IPR002401">
    <property type="entry name" value="Cyt_P450_E_grp-I"/>
</dbReference>
<dbReference type="InterPro" id="IPR050705">
    <property type="entry name" value="Cytochrome_P450_3A"/>
</dbReference>
<sequence>MFVFALLSPTTWTLLALFLTLLFLYGVWPYRFFKNLGIKGPRPLPFIGTINPRKGFFAYDRECHAKYGDVWRAFEPRTPALMVTDPEIIKAVMVKECYSAFTNRRENIGPGNMEDAITVVKDERWKRIRSTLSPCFTSGRMKKVLPLIARYADRLAEKLGQTNLDEPIDIKQFMGPFSLDVATSSSFVLLIFPFGARLLKLFGYEFMSKDSVDFFYKIIKKFKDQHQEDADVRADFLQVMIESEIPESDIKSEHDQPSKGLTEHELLTQAFMFIFAGYETTSATLTYLFYNLATNPDALQKLHEEIDANLPRDAPISYEKLVGLDYLEQICVSHSVCCQLPLGLRDVQKTIQVNNVTIPEGTLVTIPVHVLHKDPRFWSSPDLFRPERFSKNSGEEVNPYVYMPFGTGPRNCVGMRYAILVLKMVVLRLLQSYTVETCKDTMIPLEVNWMNQPTKPIKLKFVPRQQ</sequence>
<comment type="similarity">
    <text evidence="2 10">Belongs to the cytochrome P450 family.</text>
</comment>
<dbReference type="PROSITE" id="PS00086">
    <property type="entry name" value="CYTOCHROME_P450"/>
    <property type="match status" value="1"/>
</dbReference>
<accession>A0A6G0HPD4</accession>
<evidence type="ECO:0000313" key="12">
    <source>
        <dbReference type="Proteomes" id="UP000424527"/>
    </source>
</evidence>
<keyword evidence="7 9" id="KW-0408">Iron</keyword>
<reference evidence="11 12" key="1">
    <citation type="submission" date="2019-07" db="EMBL/GenBank/DDBJ databases">
        <title>Chromosome genome assembly for large yellow croaker.</title>
        <authorList>
            <person name="Xiao S."/>
        </authorList>
    </citation>
    <scope>NUCLEOTIDE SEQUENCE [LARGE SCALE GENOMIC DNA]</scope>
    <source>
        <strain evidence="11">JMULYC20181020</strain>
        <tissue evidence="11">Muscle</tissue>
    </source>
</reference>
<evidence type="ECO:0000256" key="7">
    <source>
        <dbReference type="ARBA" id="ARBA00023004"/>
    </source>
</evidence>
<dbReference type="Proteomes" id="UP000424527">
    <property type="component" value="Unassembled WGS sequence"/>
</dbReference>
<evidence type="ECO:0000313" key="11">
    <source>
        <dbReference type="EMBL" id="KAE8280881.1"/>
    </source>
</evidence>
<dbReference type="EMBL" id="REGW02000021">
    <property type="protein sequence ID" value="KAE8280881.1"/>
    <property type="molecule type" value="Genomic_DNA"/>
</dbReference>
<keyword evidence="4 9" id="KW-0349">Heme</keyword>
<dbReference type="AlphaFoldDB" id="A0A6G0HPD4"/>
<keyword evidence="6 10" id="KW-0560">Oxidoreductase</keyword>
<protein>
    <recommendedName>
        <fullName evidence="3">unspecific monooxygenase</fullName>
        <ecNumber evidence="3">1.14.14.1</ecNumber>
    </recommendedName>
</protein>
<comment type="caution">
    <text evidence="11">The sequence shown here is derived from an EMBL/GenBank/DDBJ whole genome shotgun (WGS) entry which is preliminary data.</text>
</comment>
<evidence type="ECO:0000256" key="6">
    <source>
        <dbReference type="ARBA" id="ARBA00023002"/>
    </source>
</evidence>
<dbReference type="Gene3D" id="1.10.630.10">
    <property type="entry name" value="Cytochrome P450"/>
    <property type="match status" value="1"/>
</dbReference>
<dbReference type="PRINTS" id="PR00385">
    <property type="entry name" value="P450"/>
</dbReference>
<gene>
    <name evidence="11" type="ORF">D5F01_LYC21448</name>
</gene>
<dbReference type="InterPro" id="IPR001128">
    <property type="entry name" value="Cyt_P450"/>
</dbReference>
<dbReference type="PANTHER" id="PTHR24302">
    <property type="entry name" value="CYTOCHROME P450 FAMILY 3"/>
    <property type="match status" value="1"/>
</dbReference>
<evidence type="ECO:0000256" key="3">
    <source>
        <dbReference type="ARBA" id="ARBA00012109"/>
    </source>
</evidence>
<dbReference type="PRINTS" id="PR00463">
    <property type="entry name" value="EP450I"/>
</dbReference>
<dbReference type="SUPFAM" id="SSF48264">
    <property type="entry name" value="Cytochrome P450"/>
    <property type="match status" value="1"/>
</dbReference>
<dbReference type="GO" id="GO:0008395">
    <property type="term" value="F:steroid hydroxylase activity"/>
    <property type="evidence" value="ECO:0007669"/>
    <property type="project" value="TreeGrafter"/>
</dbReference>
<proteinExistence type="inferred from homology"/>
<dbReference type="Pfam" id="PF00067">
    <property type="entry name" value="p450"/>
    <property type="match status" value="2"/>
</dbReference>
<dbReference type="InterPro" id="IPR017972">
    <property type="entry name" value="Cyt_P450_CS"/>
</dbReference>